<organism evidence="4">
    <name type="scientific">uncultured Sulfurovum sp</name>
    <dbReference type="NCBI Taxonomy" id="269237"/>
    <lineage>
        <taxon>Bacteria</taxon>
        <taxon>Pseudomonadati</taxon>
        <taxon>Campylobacterota</taxon>
        <taxon>Epsilonproteobacteria</taxon>
        <taxon>Campylobacterales</taxon>
        <taxon>Sulfurovaceae</taxon>
        <taxon>Sulfurovum</taxon>
        <taxon>environmental samples</taxon>
    </lineage>
</organism>
<proteinExistence type="inferred from homology"/>
<reference evidence="4" key="1">
    <citation type="submission" date="2020-01" db="EMBL/GenBank/DDBJ databases">
        <authorList>
            <person name="Meier V. D."/>
            <person name="Meier V D."/>
        </authorList>
    </citation>
    <scope>NUCLEOTIDE SEQUENCE</scope>
    <source>
        <strain evidence="4">HLG_WM_MAG_06</strain>
    </source>
</reference>
<comment type="similarity">
    <text evidence="1">Belongs to the iron-sulfur cluster assembly SufBD family.</text>
</comment>
<accession>A0A6S6SQ66</accession>
<dbReference type="GO" id="GO:0016226">
    <property type="term" value="P:iron-sulfur cluster assembly"/>
    <property type="evidence" value="ECO:0007669"/>
    <property type="project" value="InterPro"/>
</dbReference>
<feature type="domain" description="SUF system FeS cluster assembly SufBD core" evidence="2">
    <location>
        <begin position="131"/>
        <end position="363"/>
    </location>
</feature>
<feature type="domain" description="SUF system FeS cluster assembly SufBD N-terminal" evidence="3">
    <location>
        <begin position="18"/>
        <end position="56"/>
    </location>
</feature>
<dbReference type="EMBL" id="CACVAP010000047">
    <property type="protein sequence ID" value="CAA6805454.1"/>
    <property type="molecule type" value="Genomic_DNA"/>
</dbReference>
<dbReference type="InterPro" id="IPR000825">
    <property type="entry name" value="SUF_FeS_clus_asmbl_SufBD_core"/>
</dbReference>
<dbReference type="InterPro" id="IPR055346">
    <property type="entry name" value="Fe-S_cluster_assembly_SufBD"/>
</dbReference>
<dbReference type="Pfam" id="PF19295">
    <property type="entry name" value="SufBD_N"/>
    <property type="match status" value="1"/>
</dbReference>
<dbReference type="InterPro" id="IPR045595">
    <property type="entry name" value="SufBD_N"/>
</dbReference>
<evidence type="ECO:0000259" key="2">
    <source>
        <dbReference type="Pfam" id="PF01458"/>
    </source>
</evidence>
<evidence type="ECO:0000256" key="1">
    <source>
        <dbReference type="ARBA" id="ARBA00043967"/>
    </source>
</evidence>
<dbReference type="Pfam" id="PF01458">
    <property type="entry name" value="SUFBD_core"/>
    <property type="match status" value="1"/>
</dbReference>
<dbReference type="PANTHER" id="PTHR43575:SF1">
    <property type="entry name" value="PROTEIN ABCI7, CHLOROPLASTIC"/>
    <property type="match status" value="1"/>
</dbReference>
<dbReference type="InterPro" id="IPR037284">
    <property type="entry name" value="SUF_FeS_clus_asmbl_SufBD_sf"/>
</dbReference>
<protein>
    <submittedName>
        <fullName evidence="4">Iron-sulfur cluster assembly protein SufD</fullName>
    </submittedName>
</protein>
<name>A0A6S6SQ66_9BACT</name>
<dbReference type="AlphaFoldDB" id="A0A6S6SQ66"/>
<evidence type="ECO:0000259" key="3">
    <source>
        <dbReference type="Pfam" id="PF19295"/>
    </source>
</evidence>
<sequence>MMKLTDLQNKLQNEFQIAESKSELVEKFLDLGLPNKKSEAYRYANMDKLFDQEFETLEYNAKELAYSDKILIVNGEVISMPKGIRVYYANTDEQNINLEHYDPLYFLGHLLSKKSIIIEIDGDSEVDILHRITKASTLIHYRIVIKTQVNKHASIYEHFEFDNAHESLLLYGYDVDVQKDSTLTFVKNQHSDEDAPTIIASHDIKVEKQASLTLQSFDFGNAPALQLFNIVLEEHAHVDMGQLLYLWGNVKRGTISKIIHRGESSHSVQEAKNILEGSARGIFDAIIKVEHSAKYTKTQQNSKTILLGEATYMVAKPQLEIYIDELEASHGSTIGQLDIEQLFYLRSRGITEVEARKLLIVAFANKLIGTIRDKRQEELINQNFEKAFYAQNQKTNLL</sequence>
<evidence type="ECO:0000313" key="4">
    <source>
        <dbReference type="EMBL" id="CAA6805454.1"/>
    </source>
</evidence>
<dbReference type="PANTHER" id="PTHR43575">
    <property type="entry name" value="PROTEIN ABCI7, CHLOROPLASTIC"/>
    <property type="match status" value="1"/>
</dbReference>
<dbReference type="SUPFAM" id="SSF101960">
    <property type="entry name" value="Stabilizer of iron transporter SufD"/>
    <property type="match status" value="1"/>
</dbReference>
<gene>
    <name evidence="4" type="ORF">HELGO_WM3910</name>
</gene>